<feature type="transmembrane region" description="Helical" evidence="7">
    <location>
        <begin position="6"/>
        <end position="27"/>
    </location>
</feature>
<dbReference type="InterPro" id="IPR042173">
    <property type="entry name" value="RNase_J_2"/>
</dbReference>
<organism evidence="9 10">
    <name type="scientific">Pontivivens marinum</name>
    <dbReference type="NCBI Taxonomy" id="1690039"/>
    <lineage>
        <taxon>Bacteria</taxon>
        <taxon>Pseudomonadati</taxon>
        <taxon>Pseudomonadota</taxon>
        <taxon>Alphaproteobacteria</taxon>
        <taxon>Rhodobacterales</taxon>
        <taxon>Paracoccaceae</taxon>
        <taxon>Pontivivens</taxon>
    </lineage>
</organism>
<dbReference type="Pfam" id="PF22505">
    <property type="entry name" value="RNase_J_b_CASP"/>
    <property type="match status" value="1"/>
</dbReference>
<keyword evidence="4" id="KW-0862">Zinc</keyword>
<evidence type="ECO:0000256" key="5">
    <source>
        <dbReference type="ARBA" id="ARBA00022839"/>
    </source>
</evidence>
<dbReference type="Pfam" id="PF00753">
    <property type="entry name" value="Lactamase_B"/>
    <property type="match status" value="1"/>
</dbReference>
<dbReference type="PANTHER" id="PTHR43694:SF1">
    <property type="entry name" value="RIBONUCLEASE J"/>
    <property type="match status" value="1"/>
</dbReference>
<keyword evidence="7" id="KW-1133">Transmembrane helix</keyword>
<evidence type="ECO:0000313" key="10">
    <source>
        <dbReference type="Proteomes" id="UP000220034"/>
    </source>
</evidence>
<dbReference type="InterPro" id="IPR041636">
    <property type="entry name" value="RNase_J_C"/>
</dbReference>
<dbReference type="InterPro" id="IPR036866">
    <property type="entry name" value="RibonucZ/Hydroxyglut_hydro"/>
</dbReference>
<protein>
    <submittedName>
        <fullName evidence="9">Ribonuclease J</fullName>
    </submittedName>
</protein>
<dbReference type="OrthoDB" id="9770211at2"/>
<dbReference type="Gene3D" id="3.10.20.580">
    <property type="match status" value="1"/>
</dbReference>
<evidence type="ECO:0000259" key="8">
    <source>
        <dbReference type="SMART" id="SM00849"/>
    </source>
</evidence>
<evidence type="ECO:0000313" key="9">
    <source>
        <dbReference type="EMBL" id="SOH95398.1"/>
    </source>
</evidence>
<keyword evidence="3" id="KW-0378">Hydrolase</keyword>
<dbReference type="InterPro" id="IPR055132">
    <property type="entry name" value="RNase_J_b_CASP"/>
</dbReference>
<dbReference type="Gene3D" id="3.40.50.10710">
    <property type="entry name" value="Metallo-hydrolase/oxidoreductase"/>
    <property type="match status" value="1"/>
</dbReference>
<dbReference type="EMBL" id="OCTN01000010">
    <property type="protein sequence ID" value="SOH95398.1"/>
    <property type="molecule type" value="Genomic_DNA"/>
</dbReference>
<dbReference type="RefSeq" id="WP_097931855.1">
    <property type="nucleotide sequence ID" value="NZ_OCTN01000010.1"/>
</dbReference>
<evidence type="ECO:0000256" key="6">
    <source>
        <dbReference type="ARBA" id="ARBA00022884"/>
    </source>
</evidence>
<keyword evidence="6" id="KW-0694">RNA-binding</keyword>
<gene>
    <name evidence="9" type="ORF">SAMN06273572_11072</name>
</gene>
<dbReference type="Pfam" id="PF17770">
    <property type="entry name" value="RNase_J_C"/>
    <property type="match status" value="1"/>
</dbReference>
<dbReference type="SMART" id="SM00849">
    <property type="entry name" value="Lactamase_B"/>
    <property type="match status" value="1"/>
</dbReference>
<keyword evidence="2" id="KW-0479">Metal-binding</keyword>
<keyword evidence="7" id="KW-0812">Transmembrane</keyword>
<dbReference type="InterPro" id="IPR001587">
    <property type="entry name" value="RNase_J_CS"/>
</dbReference>
<dbReference type="GO" id="GO:0004527">
    <property type="term" value="F:exonuclease activity"/>
    <property type="evidence" value="ECO:0007669"/>
    <property type="project" value="UniProtKB-KW"/>
</dbReference>
<dbReference type="InterPro" id="IPR011108">
    <property type="entry name" value="RMMBL"/>
</dbReference>
<dbReference type="Gene3D" id="3.60.15.10">
    <property type="entry name" value="Ribonuclease Z/Hydroxyacylglutathione hydrolase-like"/>
    <property type="match status" value="1"/>
</dbReference>
<evidence type="ECO:0000256" key="3">
    <source>
        <dbReference type="ARBA" id="ARBA00022801"/>
    </source>
</evidence>
<sequence length="558" mass="60084">MSKNDSLVYVALGGAGEIGMNMYLYGYGPQAKRRWIMVDAGVAFPDMDSSPGVDLITADPEFITSRVHALEAIFITHAHEDHVGAIGRLWPQLKAPVYAREFTAEIARGKMEEAGVNPDEVKTVGAWPEQVEAGSFKVGFLPISHSVPESSALVIDTPAGRVVHTGDFKVDANPQVGEPFSPEAISDVSKDGVLALVCDSTNVFSKQAGRSESELVEPITALLRSQPGMVVATTFASNVARLRTLALAGKAAGRSIVVIGRAMHRMIGTARKVGLLTDFPDIVDVNDAANLPAENVMVLASGSQGERRAASAQLARGGYGKLSMKDGDTFLFSSKVIPGNEIGVAYIENQFAMLGVDVIGDEGGLYHVSGHANRPDLQTMHELVKPQFLIPMHGEYRHLREHAKLGAAGGLTPVIAPNGAMVELTGNEPKIVEMVETGRRYVDGSVMYGAMDGIVRDRLRMAMRGMLVVNIVFDENSDLVGDAWVEAKGLFANVDGNEASLQTELEKGVTQELERSKKRLRSDDEAVEKLVKQAASNRTNRMIGKKPEVIVMINRLEG</sequence>
<accession>A0A2C9CVV7</accession>
<evidence type="ECO:0000256" key="2">
    <source>
        <dbReference type="ARBA" id="ARBA00022723"/>
    </source>
</evidence>
<keyword evidence="1" id="KW-0540">Nuclease</keyword>
<dbReference type="Pfam" id="PF07521">
    <property type="entry name" value="RMMBL"/>
    <property type="match status" value="1"/>
</dbReference>
<reference evidence="10" key="1">
    <citation type="submission" date="2017-09" db="EMBL/GenBank/DDBJ databases">
        <authorList>
            <person name="Varghese N."/>
            <person name="Submissions S."/>
        </authorList>
    </citation>
    <scope>NUCLEOTIDE SEQUENCE [LARGE SCALE GENOMIC DNA]</scope>
    <source>
        <strain evidence="10">C7</strain>
    </source>
</reference>
<feature type="domain" description="Metallo-beta-lactamase" evidence="8">
    <location>
        <begin position="19"/>
        <end position="219"/>
    </location>
</feature>
<dbReference type="PANTHER" id="PTHR43694">
    <property type="entry name" value="RIBONUCLEASE J"/>
    <property type="match status" value="1"/>
</dbReference>
<dbReference type="GO" id="GO:0003723">
    <property type="term" value="F:RNA binding"/>
    <property type="evidence" value="ECO:0007669"/>
    <property type="project" value="UniProtKB-KW"/>
</dbReference>
<evidence type="ECO:0000256" key="1">
    <source>
        <dbReference type="ARBA" id="ARBA00022722"/>
    </source>
</evidence>
<dbReference type="AlphaFoldDB" id="A0A2C9CVV7"/>
<dbReference type="InterPro" id="IPR001279">
    <property type="entry name" value="Metallo-B-lactamas"/>
</dbReference>
<evidence type="ECO:0000256" key="7">
    <source>
        <dbReference type="SAM" id="Phobius"/>
    </source>
</evidence>
<dbReference type="PROSITE" id="PS01292">
    <property type="entry name" value="UPF0036"/>
    <property type="match status" value="1"/>
</dbReference>
<dbReference type="GO" id="GO:0046872">
    <property type="term" value="F:metal ion binding"/>
    <property type="evidence" value="ECO:0007669"/>
    <property type="project" value="UniProtKB-KW"/>
</dbReference>
<proteinExistence type="predicted"/>
<keyword evidence="7" id="KW-0472">Membrane</keyword>
<name>A0A2C9CVV7_9RHOB</name>
<dbReference type="Proteomes" id="UP000220034">
    <property type="component" value="Unassembled WGS sequence"/>
</dbReference>
<keyword evidence="5" id="KW-0269">Exonuclease</keyword>
<evidence type="ECO:0000256" key="4">
    <source>
        <dbReference type="ARBA" id="ARBA00022833"/>
    </source>
</evidence>
<keyword evidence="10" id="KW-1185">Reference proteome</keyword>
<dbReference type="SUPFAM" id="SSF56281">
    <property type="entry name" value="Metallo-hydrolase/oxidoreductase"/>
    <property type="match status" value="1"/>
</dbReference>
<dbReference type="CDD" id="cd07714">
    <property type="entry name" value="RNaseJ_MBL-fold"/>
    <property type="match status" value="1"/>
</dbReference>